<evidence type="ECO:0000256" key="4">
    <source>
        <dbReference type="ARBA" id="ARBA00022833"/>
    </source>
</evidence>
<dbReference type="KEGG" id="slim:SCL_0707"/>
<evidence type="ECO:0000256" key="2">
    <source>
        <dbReference type="ARBA" id="ARBA00022723"/>
    </source>
</evidence>
<protein>
    <submittedName>
        <fullName evidence="7">Mov34/MPN/PAD-1 family protein</fullName>
    </submittedName>
</protein>
<dbReference type="PANTHER" id="PTHR34858:SF1">
    <property type="entry name" value="CYSO-CYSTEINE PEPTIDASE"/>
    <property type="match status" value="1"/>
</dbReference>
<dbReference type="GO" id="GO:0008235">
    <property type="term" value="F:metalloexopeptidase activity"/>
    <property type="evidence" value="ECO:0007669"/>
    <property type="project" value="TreeGrafter"/>
</dbReference>
<keyword evidence="1" id="KW-0645">Protease</keyword>
<keyword evidence="2" id="KW-0479">Metal-binding</keyword>
<dbReference type="PROSITE" id="PS50249">
    <property type="entry name" value="MPN"/>
    <property type="match status" value="1"/>
</dbReference>
<keyword evidence="8" id="KW-1185">Reference proteome</keyword>
<dbReference type="InterPro" id="IPR028090">
    <property type="entry name" value="JAB_dom_prok"/>
</dbReference>
<evidence type="ECO:0000313" key="7">
    <source>
        <dbReference type="EMBL" id="BAV33029.1"/>
    </source>
</evidence>
<dbReference type="InterPro" id="IPR000555">
    <property type="entry name" value="JAMM/MPN+_dom"/>
</dbReference>
<accession>A0A1B4XE04</accession>
<dbReference type="CDD" id="cd08070">
    <property type="entry name" value="MPN_like"/>
    <property type="match status" value="1"/>
</dbReference>
<gene>
    <name evidence="7" type="ORF">SCL_0707</name>
</gene>
<evidence type="ECO:0000256" key="1">
    <source>
        <dbReference type="ARBA" id="ARBA00022670"/>
    </source>
</evidence>
<evidence type="ECO:0000259" key="6">
    <source>
        <dbReference type="PROSITE" id="PS50249"/>
    </source>
</evidence>
<dbReference type="Gene3D" id="3.40.140.10">
    <property type="entry name" value="Cytidine Deaminase, domain 2"/>
    <property type="match status" value="1"/>
</dbReference>
<dbReference type="SMART" id="SM00232">
    <property type="entry name" value="JAB_MPN"/>
    <property type="match status" value="1"/>
</dbReference>
<feature type="domain" description="MPN" evidence="6">
    <location>
        <begin position="4"/>
        <end position="126"/>
    </location>
</feature>
<name>A0A1B4XE04_9GAMM</name>
<keyword evidence="4" id="KW-0862">Zinc</keyword>
<organism evidence="7 8">
    <name type="scientific">Sulfuricaulis limicola</name>
    <dbReference type="NCBI Taxonomy" id="1620215"/>
    <lineage>
        <taxon>Bacteria</taxon>
        <taxon>Pseudomonadati</taxon>
        <taxon>Pseudomonadota</taxon>
        <taxon>Gammaproteobacteria</taxon>
        <taxon>Acidiferrobacterales</taxon>
        <taxon>Acidiferrobacteraceae</taxon>
        <taxon>Sulfuricaulis</taxon>
    </lineage>
</organism>
<proteinExistence type="predicted"/>
<dbReference type="RefSeq" id="WP_096359931.1">
    <property type="nucleotide sequence ID" value="NZ_AP014879.1"/>
</dbReference>
<dbReference type="InterPro" id="IPR037518">
    <property type="entry name" value="MPN"/>
</dbReference>
<evidence type="ECO:0000256" key="5">
    <source>
        <dbReference type="ARBA" id="ARBA00023049"/>
    </source>
</evidence>
<keyword evidence="5" id="KW-0482">Metalloprotease</keyword>
<dbReference type="OrthoDB" id="9802958at2"/>
<dbReference type="EMBL" id="AP014879">
    <property type="protein sequence ID" value="BAV33029.1"/>
    <property type="molecule type" value="Genomic_DNA"/>
</dbReference>
<reference evidence="7 8" key="1">
    <citation type="submission" date="2015-05" db="EMBL/GenBank/DDBJ databases">
        <title>Complete genome sequence of a sulfur-oxidizing gammaproteobacterium strain HA5.</title>
        <authorList>
            <person name="Miura A."/>
            <person name="Kojima H."/>
            <person name="Fukui M."/>
        </authorList>
    </citation>
    <scope>NUCLEOTIDE SEQUENCE [LARGE SCALE GENOMIC DNA]</scope>
    <source>
        <strain evidence="7 8">HA5</strain>
    </source>
</reference>
<keyword evidence="3" id="KW-0378">Hydrolase</keyword>
<dbReference type="GO" id="GO:0008270">
    <property type="term" value="F:zinc ion binding"/>
    <property type="evidence" value="ECO:0007669"/>
    <property type="project" value="TreeGrafter"/>
</dbReference>
<dbReference type="InParanoid" id="A0A1B4XE04"/>
<dbReference type="SUPFAM" id="SSF102712">
    <property type="entry name" value="JAB1/MPN domain"/>
    <property type="match status" value="1"/>
</dbReference>
<dbReference type="Proteomes" id="UP000243180">
    <property type="component" value="Chromosome"/>
</dbReference>
<evidence type="ECO:0000313" key="8">
    <source>
        <dbReference type="Proteomes" id="UP000243180"/>
    </source>
</evidence>
<dbReference type="GO" id="GO:0006508">
    <property type="term" value="P:proteolysis"/>
    <property type="evidence" value="ECO:0007669"/>
    <property type="project" value="UniProtKB-KW"/>
</dbReference>
<dbReference type="AlphaFoldDB" id="A0A1B4XE04"/>
<dbReference type="PANTHER" id="PTHR34858">
    <property type="entry name" value="CYSO-CYSTEINE PEPTIDASE"/>
    <property type="match status" value="1"/>
</dbReference>
<sequence length="140" mass="15789">MNAVRLPRPIVNQLLQLAQKSPDEEICGLISRDSRGFRNCYPVPNQAGDRKRFFALDPKAQIDAMRAMRERGEELAAIFHSHPDSPPLPSLADVEQHEYPAVLYLIISLGTKGVLEMRGFHIHNRTIEEVPIALQEGPVR</sequence>
<dbReference type="InterPro" id="IPR051929">
    <property type="entry name" value="VirAsm_ModProt"/>
</dbReference>
<dbReference type="Pfam" id="PF14464">
    <property type="entry name" value="Prok-JAB"/>
    <property type="match status" value="1"/>
</dbReference>
<evidence type="ECO:0000256" key="3">
    <source>
        <dbReference type="ARBA" id="ARBA00022801"/>
    </source>
</evidence>